<proteinExistence type="predicted"/>
<dbReference type="SUPFAM" id="SSF63411">
    <property type="entry name" value="LuxS/MPP-like metallohydrolase"/>
    <property type="match status" value="1"/>
</dbReference>
<dbReference type="Gene3D" id="3.30.830.10">
    <property type="entry name" value="Metalloenzyme, LuxS/M16 peptidase-like"/>
    <property type="match status" value="1"/>
</dbReference>
<dbReference type="RefSeq" id="WP_173808713.1">
    <property type="nucleotide sequence ID" value="NZ_JABSNP010000003.1"/>
</dbReference>
<dbReference type="Proteomes" id="UP000779507">
    <property type="component" value="Unassembled WGS sequence"/>
</dbReference>
<sequence>MATHYHTGTWSESADVTTKDPCDSPHEIVNEIERLQKTPPSADELKGIQNYEGGMFVLRNSNPGGIINQLNDLDLQSLPDSFLTEQVKNINAVTPEQVSATARQYIRPEAMTIVVVGDQKVVAPQIKKFQDSLKKPL</sequence>
<feature type="compositionally biased region" description="Polar residues" evidence="1">
    <location>
        <begin position="1"/>
        <end position="16"/>
    </location>
</feature>
<evidence type="ECO:0000313" key="3">
    <source>
        <dbReference type="Proteomes" id="UP000779507"/>
    </source>
</evidence>
<comment type="caution">
    <text evidence="2">The sequence shown here is derived from an EMBL/GenBank/DDBJ whole genome shotgun (WGS) entry which is preliminary data.</text>
</comment>
<reference evidence="2 3" key="1">
    <citation type="submission" date="2020-05" db="EMBL/GenBank/DDBJ databases">
        <title>Genomic Encyclopedia of Type Strains, Phase IV (KMG-V): Genome sequencing to study the core and pangenomes of soil and plant-associated prokaryotes.</title>
        <authorList>
            <person name="Whitman W."/>
        </authorList>
    </citation>
    <scope>NUCLEOTIDE SEQUENCE [LARGE SCALE GENOMIC DNA]</scope>
    <source>
        <strain evidence="2 3">9A</strain>
    </source>
</reference>
<protein>
    <submittedName>
        <fullName evidence="2">Zn-dependent peptidase</fullName>
    </submittedName>
</protein>
<keyword evidence="3" id="KW-1185">Reference proteome</keyword>
<organism evidence="2 3">
    <name type="scientific">Hymenobacter caeli</name>
    <dbReference type="NCBI Taxonomy" id="2735894"/>
    <lineage>
        <taxon>Bacteria</taxon>
        <taxon>Pseudomonadati</taxon>
        <taxon>Bacteroidota</taxon>
        <taxon>Cytophagia</taxon>
        <taxon>Cytophagales</taxon>
        <taxon>Hymenobacteraceae</taxon>
        <taxon>Hymenobacter</taxon>
    </lineage>
</organism>
<accession>A0ABX2FLR3</accession>
<feature type="region of interest" description="Disordered" evidence="1">
    <location>
        <begin position="1"/>
        <end position="24"/>
    </location>
</feature>
<dbReference type="InterPro" id="IPR011249">
    <property type="entry name" value="Metalloenz_LuxS/M16"/>
</dbReference>
<name>A0ABX2FLR3_9BACT</name>
<evidence type="ECO:0000256" key="1">
    <source>
        <dbReference type="SAM" id="MobiDB-lite"/>
    </source>
</evidence>
<gene>
    <name evidence="2" type="ORF">HNP98_000747</name>
</gene>
<dbReference type="EMBL" id="JABSNP010000003">
    <property type="protein sequence ID" value="NRT17936.1"/>
    <property type="molecule type" value="Genomic_DNA"/>
</dbReference>
<evidence type="ECO:0000313" key="2">
    <source>
        <dbReference type="EMBL" id="NRT17936.1"/>
    </source>
</evidence>